<sequence length="210" mass="22537">MFHHRHRVFYIAMLVGVVVATLTGWLFPNWAVTASAVAFFGSYLAQAAVRLPGLSAGYLKAHADEADVPMGAIFLITVLIVGVCVVSLFLVINSPQEHDTAQLVLSMIAVVLGWFVVHTMATYHYAFEYYEGGQDGAVAGGLDFPGGGEPDGVAFLYFAYVIGMTAQVADVAITANRMRRLVLIHSVFSFFFNTVIVAATVNVVVSIGAN</sequence>
<keyword evidence="1" id="KW-0472">Membrane</keyword>
<feature type="transmembrane region" description="Helical" evidence="1">
    <location>
        <begin position="68"/>
        <end position="91"/>
    </location>
</feature>
<reference evidence="2" key="1">
    <citation type="submission" date="2021-04" db="EMBL/GenBank/DDBJ databases">
        <title>Devosia litorisediminis sp. nov., isolated from a sand dune.</title>
        <authorList>
            <person name="Park S."/>
            <person name="Yoon J.-H."/>
        </authorList>
    </citation>
    <scope>NUCLEOTIDE SEQUENCE</scope>
    <source>
        <strain evidence="2">BSSL-BM10</strain>
    </source>
</reference>
<gene>
    <name evidence="2" type="ORF">KD146_04910</name>
</gene>
<name>A0A942IDA7_9HYPH</name>
<feature type="transmembrane region" description="Helical" evidence="1">
    <location>
        <begin position="103"/>
        <end position="126"/>
    </location>
</feature>
<organism evidence="2 3">
    <name type="scientific">Devosia litorisediminis</name>
    <dbReference type="NCBI Taxonomy" id="2829817"/>
    <lineage>
        <taxon>Bacteria</taxon>
        <taxon>Pseudomonadati</taxon>
        <taxon>Pseudomonadota</taxon>
        <taxon>Alphaproteobacteria</taxon>
        <taxon>Hyphomicrobiales</taxon>
        <taxon>Devosiaceae</taxon>
        <taxon>Devosia</taxon>
    </lineage>
</organism>
<feature type="transmembrane region" description="Helical" evidence="1">
    <location>
        <begin position="187"/>
        <end position="209"/>
    </location>
</feature>
<keyword evidence="3" id="KW-1185">Reference proteome</keyword>
<keyword evidence="1" id="KW-1133">Transmembrane helix</keyword>
<accession>A0A942IDA7</accession>
<feature type="transmembrane region" description="Helical" evidence="1">
    <location>
        <begin position="7"/>
        <end position="27"/>
    </location>
</feature>
<dbReference type="EMBL" id="JAGXTP010000001">
    <property type="protein sequence ID" value="MBS3848035.1"/>
    <property type="molecule type" value="Genomic_DNA"/>
</dbReference>
<evidence type="ECO:0000313" key="3">
    <source>
        <dbReference type="Proteomes" id="UP000678281"/>
    </source>
</evidence>
<proteinExistence type="predicted"/>
<evidence type="ECO:0000256" key="1">
    <source>
        <dbReference type="SAM" id="Phobius"/>
    </source>
</evidence>
<comment type="caution">
    <text evidence="2">The sequence shown here is derived from an EMBL/GenBank/DDBJ whole genome shotgun (WGS) entry which is preliminary data.</text>
</comment>
<feature type="transmembrane region" description="Helical" evidence="1">
    <location>
        <begin position="154"/>
        <end position="175"/>
    </location>
</feature>
<dbReference type="Proteomes" id="UP000678281">
    <property type="component" value="Unassembled WGS sequence"/>
</dbReference>
<keyword evidence="1" id="KW-0812">Transmembrane</keyword>
<dbReference type="Pfam" id="PF07077">
    <property type="entry name" value="DUF1345"/>
    <property type="match status" value="1"/>
</dbReference>
<dbReference type="InterPro" id="IPR009781">
    <property type="entry name" value="DUF1345"/>
</dbReference>
<protein>
    <submittedName>
        <fullName evidence="2">DUF1345 domain-containing protein</fullName>
    </submittedName>
</protein>
<dbReference type="AlphaFoldDB" id="A0A942IDA7"/>
<evidence type="ECO:0000313" key="2">
    <source>
        <dbReference type="EMBL" id="MBS3848035.1"/>
    </source>
</evidence>
<dbReference type="RefSeq" id="WP_212657615.1">
    <property type="nucleotide sequence ID" value="NZ_JAGXTP010000001.1"/>
</dbReference>